<evidence type="ECO:0000259" key="7">
    <source>
        <dbReference type="Pfam" id="PF12256"/>
    </source>
</evidence>
<evidence type="ECO:0000259" key="8">
    <source>
        <dbReference type="Pfam" id="PF25023"/>
    </source>
</evidence>
<feature type="compositionally biased region" description="Low complexity" evidence="5">
    <location>
        <begin position="2982"/>
        <end position="2992"/>
    </location>
</feature>
<sequence length="3076" mass="328297">MAEQRSTRIMKGVAIASALALVVGAGAVAAQLATPAVDPGEPLARESLLTPDDLGDGGFDGLQYADPTEGLALIDAPEASSDGSAQLSYPLIVPQGRGMTPELSLDYVSATESSWTGLGWDLGVGAVEVDTSYGVPYFDTAKESESYSLDGAMLVPNALGDTWEDRIADRQDFTRQVETEYEQIIRHGDSPKNYWWEVRDKMGGIRWYGAVPDAGGPMGGPQGAAEPGPNVGALDPESIVKDDDGNIVKWLLSAQRDVGVNMFRYDYDTLRYRYDASVDGGWVADASCEDDGDTLCARHTYLRSIFYTEAAEVSDENHPDDDAYHEQPPYEIRFIRQAERTDPSTGVLYRLRSDSTLDGTGRYLDLLAERLASVEVWFGELQADGGRDYDQLATRYDLGYAIGPFGKTLLSTVTQGAGTPAAVTHTFEYFNDVGYSQAGYTGFATDPTWSTGETGANDDLGDRAFLDENVTAGALGGSESNSGEGHVYIGFNPAIPQKVGSFGASIQVGGGQTDGIEEFIDLNGDGLPDKVFKSAVKKDENGDTHEVWYRLNLGGPDGAPDFSDPVPLTTLTDKGLSRDHEFQLQVAVEAHIVVTASFGVGGAVAWGDVYFTDVNADGLPDLVHEGSVYFNRLSNGVPSFEAGSTGTPVPLATGGQTPQVDSTELDALQQRLQAASPPVDTVRRWIAPFDGTVSIEGAAELDSPEAAASDDGVRVAIQLNETTEVPDTLVADDPATPDDESVAFGTPTELEVLAGDRVYFRVGSIDDGAHDEVAWAPTVTYTAIGGDAVVDEGSVDPVPDDTTEVPLDVNGLSQTIYSIADDFTLAGRPNTRVVMPYDGTVRFTATVVKSKATSDDLRLVVDRTDADPENVLSVAIPDAIGTPDDGSADVTISDGVIPADFVGTIAFAAETAVSGPVAADPDVADDQPETDTLHAHLAVDSSIDLTAVSWNPAIHYTAATDENGDPIEVQQEIDGVLTDTKRVDLAPEIEQYPNRSTAEVLAPWTADETKDYGALRIEHALLSPIADELPNRDVVLSIKSRDGLVWKRQVTLLASADQTTVDLIDPFATPPDDSFGLVDGEEYWFELSVREPALADALSADGFSVTLRTDETVPEEVTPPVVRTWTGRQGIFPLAYRGWGVAGYTASGDTATAPIDEDAFVIDEAAAQAAEPADGFDDLCTGPVTECEAEPDIDPAYAYLPLLDPDALGAEANPIDAPQWRGTRDNLAASAERMRSSRLSSDTVSLGVDDGAAKSGVTRISVTGPSLSLAFGFGPLGGSVGVGPSWSLVDYEDLNGDGYPDVITPGNVQYTSQRGIFHKTVEDAEPRKGLVNQDFTVSASGGLDAGLVDIAANNKGKTNTTQGNAASKGSKASDSDPGLGAGFGVSVGGGFDVSFTNPNESGPSGGPLSADYGPPDDLSEIPTSGGDTAQMSQELADVNGDGLPDVVYTNPSGVFVRYNLGYSFADAVLPLATGGFNAQESIGAHASAGFATPWGEFSGGLSFNWNYDMARFAWVDVNGDGIPDRLHKPSAGEQPTVEFGTGSGLAPAVDFGDFARAAGVGVADLGAAPQVSYDRSQGMGGGVDFTVYAGPLCLVACYLVINPGASYQNSVSFSEVTLEDIDGDGFVDSLASTDDHEVRVQRNTTGRTNLLASVENPLGGTVSLDYERYGNTVAHPGSTWALSHVAVDDGRPGDGADVSTSTFSYDDLRFDRLFRQSLGFGKVTEQELDEQGIAKRTTEAEYLNDDVFVAGLQTSMVVSDALTGKKLRAATLDWGIRDVQGVADGFDPLAEADLVDVDTAIPALTGTESLTWSYAPLVVDSEERYFAADGTTVGNETSVSFTYDGLGNVLEQLDGGELETAADDVLTVTDYSDCRISASEVELDGNGDYDTGVGCFGDTPYYPMPTDEQASPIFSPEVCPTWVSVPAVITVYDADGDVLRHRDGRDAVCDNQSVTHLEERISDAEVAVTELQYDAWGSYNRIVYPEGEGGVRYAVEYVYDLDVGHANIAKVTEYDFDSQDEVDVFLDYEADTDPVPLRTGLTSTATFDWASGEVASRTDANDNTTSYTYDDLGRLASINNPLQADAVTFEYHPSDPAYGYAIARHADRFNADPIETVQFADGIARVTQQKRDARVVNAEGVPADGRVVSGAVVYDVFGHEIETYRPTFDTVAQTAYETATSDASTKTVREYTLLDQETRQTEPGARTTTTTYGFGAAEVAGHAASVMKAVSTDPRGRVTTTFTDIRGNEVRMDDQPLNPATPDPADLLAAKTAVYRYDPLGQLLRVVDVAGNETTHTYDGVGNKLSTDTPDGGLVETWYDAEGKVIREVSGTLREEGVETTYHYELQNLVKIVYPEDTPDVTYTYGSAGAPDNGAGRIVQIDDAARVVTLGYDALGNTTSQLSEIKLHNWKPGDPRFQWTTEWIYDGLSRVETMTYPDGEVLTYDYDAGGLTKSVVGDEAGLVKVPVLDADGNPVLDADGNPTFTDEPTTWHYDYVNDRRYDEFLVPAAIDYGNGATTTWSYDELTRWMENVRTVSANRALKGNPAQYGEVQDQAYTYDKVGNPKTYSNNVPSTVPNLFGSPVSMTYDYDPYDRLAHAAGTAQVWKDTRTFAFDLGFDDAGNVASKAQVDKLGKKVQSATSYSFDRTYQADGPHQVSTQGQDTFHYDADGELTQIVSGTGKKAKIAREITWDWAGHMVLVDEYGETTEYAYDDEGRRVIERGPNGETAFINPWVTVRNGNELTKQIWVDDELIAQQRDPGDDPYTAEGQRYFLHKDLQGSTNVVTDATGQTFQHQEYFPTGEVWIDEHSTVYRTAYQYAGAYTDERRSLMDFGERWYDARRELFLTVDPALSDPFSLLGSPELQASYAYAGSNAIRYTDPSGALFTIAKANDIVRAAWDRSDAAKQMSGFAALGAMGQAMDAGKANHLPRAFVKLGVGMDRAAAKKWQDTAEMFDPNPLIDIDLGEGTVKLGAPYGKRAKFGGTTAASTQTGTGTGTGAGTGNATSGGTPAVNSSQSSSAASSSGGVGGTAQSSTSPKPLPPTPTKAQSSGQAKKPLPTPPSKNGTQSAGTNTTGS</sequence>
<keyword evidence="10" id="KW-1185">Reference proteome</keyword>
<feature type="chain" id="PRO_5045436047" description="Insecticide toxin TcdB middle/N-terminal domain-containing protein" evidence="6">
    <location>
        <begin position="30"/>
        <end position="3076"/>
    </location>
</feature>
<dbReference type="PANTHER" id="PTHR32305">
    <property type="match status" value="1"/>
</dbReference>
<keyword evidence="3" id="KW-0677">Repeat</keyword>
<organism evidence="9 10">
    <name type="scientific">Agromyces humatus</name>
    <dbReference type="NCBI Taxonomy" id="279573"/>
    <lineage>
        <taxon>Bacteria</taxon>
        <taxon>Bacillati</taxon>
        <taxon>Actinomycetota</taxon>
        <taxon>Actinomycetes</taxon>
        <taxon>Micrococcales</taxon>
        <taxon>Microbacteriaceae</taxon>
        <taxon>Agromyces</taxon>
    </lineage>
</organism>
<evidence type="ECO:0000256" key="5">
    <source>
        <dbReference type="SAM" id="MobiDB-lite"/>
    </source>
</evidence>
<dbReference type="Pfam" id="PF12256">
    <property type="entry name" value="TcdB_toxin_midN"/>
    <property type="match status" value="1"/>
</dbReference>
<name>A0ABP4WLE6_9MICO</name>
<evidence type="ECO:0000313" key="10">
    <source>
        <dbReference type="Proteomes" id="UP001500506"/>
    </source>
</evidence>
<dbReference type="RefSeq" id="WP_232499044.1">
    <property type="nucleotide sequence ID" value="NZ_BAAANH010000003.1"/>
</dbReference>
<feature type="region of interest" description="Disordered" evidence="5">
    <location>
        <begin position="1394"/>
        <end position="1425"/>
    </location>
</feature>
<dbReference type="InterPro" id="IPR022385">
    <property type="entry name" value="Rhs_assc_core"/>
</dbReference>
<evidence type="ECO:0000256" key="1">
    <source>
        <dbReference type="ARBA" id="ARBA00004613"/>
    </source>
</evidence>
<feature type="compositionally biased region" description="Polar residues" evidence="5">
    <location>
        <begin position="3062"/>
        <end position="3076"/>
    </location>
</feature>
<dbReference type="InterPro" id="IPR056823">
    <property type="entry name" value="TEN-like_YD-shell"/>
</dbReference>
<comment type="caution">
    <text evidence="9">The sequence shown here is derived from an EMBL/GenBank/DDBJ whole genome shotgun (WGS) entry which is preliminary data.</text>
</comment>
<dbReference type="InterPro" id="IPR003284">
    <property type="entry name" value="Sal_SpvB"/>
</dbReference>
<evidence type="ECO:0008006" key="11">
    <source>
        <dbReference type="Google" id="ProtNLM"/>
    </source>
</evidence>
<comment type="subcellular location">
    <subcellularLocation>
        <location evidence="1">Secreted</location>
    </subcellularLocation>
</comment>
<dbReference type="InterPro" id="IPR050708">
    <property type="entry name" value="T6SS_VgrG/RHS"/>
</dbReference>
<dbReference type="NCBIfam" id="TIGR01643">
    <property type="entry name" value="YD_repeat_2x"/>
    <property type="match status" value="2"/>
</dbReference>
<evidence type="ECO:0000313" key="9">
    <source>
        <dbReference type="EMBL" id="GAA1757270.1"/>
    </source>
</evidence>
<dbReference type="Pfam" id="PF05593">
    <property type="entry name" value="RHS_repeat"/>
    <property type="match status" value="2"/>
</dbReference>
<dbReference type="Pfam" id="PF25023">
    <property type="entry name" value="TEN_YD-shell"/>
    <property type="match status" value="1"/>
</dbReference>
<dbReference type="NCBIfam" id="TIGR03696">
    <property type="entry name" value="Rhs_assc_core"/>
    <property type="match status" value="1"/>
</dbReference>
<feature type="domain" description="Teneurin-like YD-shell" evidence="8">
    <location>
        <begin position="2651"/>
        <end position="2870"/>
    </location>
</feature>
<feature type="domain" description="Insecticide toxin TcdB middle/N-terminal" evidence="7">
    <location>
        <begin position="1607"/>
        <end position="1727"/>
    </location>
</feature>
<accession>A0ABP4WLE6</accession>
<keyword evidence="2" id="KW-0964">Secreted</keyword>
<dbReference type="EMBL" id="BAAANH010000003">
    <property type="protein sequence ID" value="GAA1757270.1"/>
    <property type="molecule type" value="Genomic_DNA"/>
</dbReference>
<evidence type="ECO:0000256" key="3">
    <source>
        <dbReference type="ARBA" id="ARBA00022737"/>
    </source>
</evidence>
<keyword evidence="4" id="KW-0843">Virulence</keyword>
<keyword evidence="6" id="KW-0732">Signal</keyword>
<feature type="region of interest" description="Disordered" evidence="5">
    <location>
        <begin position="1357"/>
        <end position="1377"/>
    </location>
</feature>
<evidence type="ECO:0000256" key="4">
    <source>
        <dbReference type="ARBA" id="ARBA00023026"/>
    </source>
</evidence>
<protein>
    <recommendedName>
        <fullName evidence="11">Insecticide toxin TcdB middle/N-terminal domain-containing protein</fullName>
    </recommendedName>
</protein>
<dbReference type="Pfam" id="PF03534">
    <property type="entry name" value="SpvB"/>
    <property type="match status" value="1"/>
</dbReference>
<reference evidence="10" key="1">
    <citation type="journal article" date="2019" name="Int. J. Syst. Evol. Microbiol.">
        <title>The Global Catalogue of Microorganisms (GCM) 10K type strain sequencing project: providing services to taxonomists for standard genome sequencing and annotation.</title>
        <authorList>
            <consortium name="The Broad Institute Genomics Platform"/>
            <consortium name="The Broad Institute Genome Sequencing Center for Infectious Disease"/>
            <person name="Wu L."/>
            <person name="Ma J."/>
        </authorList>
    </citation>
    <scope>NUCLEOTIDE SEQUENCE [LARGE SCALE GENOMIC DNA]</scope>
    <source>
        <strain evidence="10">JCM 14319</strain>
    </source>
</reference>
<dbReference type="InterPro" id="IPR006530">
    <property type="entry name" value="YD"/>
</dbReference>
<dbReference type="PANTHER" id="PTHR32305:SF15">
    <property type="entry name" value="PROTEIN RHSA-RELATED"/>
    <property type="match status" value="1"/>
</dbReference>
<evidence type="ECO:0000256" key="2">
    <source>
        <dbReference type="ARBA" id="ARBA00022525"/>
    </source>
</evidence>
<gene>
    <name evidence="9" type="ORF">GCM10009747_14780</name>
</gene>
<feature type="region of interest" description="Disordered" evidence="5">
    <location>
        <begin position="2975"/>
        <end position="3076"/>
    </location>
</feature>
<feature type="signal peptide" evidence="6">
    <location>
        <begin position="1"/>
        <end position="29"/>
    </location>
</feature>
<evidence type="ECO:0000256" key="6">
    <source>
        <dbReference type="SAM" id="SignalP"/>
    </source>
</evidence>
<dbReference type="Gene3D" id="2.180.10.10">
    <property type="entry name" value="RHS repeat-associated core"/>
    <property type="match status" value="3"/>
</dbReference>
<proteinExistence type="predicted"/>
<dbReference type="InterPro" id="IPR031325">
    <property type="entry name" value="RHS_repeat"/>
</dbReference>
<dbReference type="SUPFAM" id="SSF69318">
    <property type="entry name" value="Integrin alpha N-terminal domain"/>
    <property type="match status" value="1"/>
</dbReference>
<dbReference type="InterPro" id="IPR022045">
    <property type="entry name" value="TcdB_toxin_mid/N"/>
</dbReference>
<dbReference type="InterPro" id="IPR028994">
    <property type="entry name" value="Integrin_alpha_N"/>
</dbReference>
<dbReference type="Proteomes" id="UP001500506">
    <property type="component" value="Unassembled WGS sequence"/>
</dbReference>
<feature type="compositionally biased region" description="Low complexity" evidence="5">
    <location>
        <begin position="3002"/>
        <end position="3037"/>
    </location>
</feature>